<dbReference type="SUPFAM" id="SSF53756">
    <property type="entry name" value="UDP-Glycosyltransferase/glycogen phosphorylase"/>
    <property type="match status" value="1"/>
</dbReference>
<accession>A0A9X2T1G5</accession>
<dbReference type="Proteomes" id="UP001142175">
    <property type="component" value="Unassembled WGS sequence"/>
</dbReference>
<keyword evidence="1" id="KW-0808">Transferase</keyword>
<gene>
    <name evidence="3" type="ORF">NU887_06170</name>
</gene>
<dbReference type="RefSeq" id="WP_258422497.1">
    <property type="nucleotide sequence ID" value="NZ_JANSUY010000003.1"/>
</dbReference>
<evidence type="ECO:0000313" key="4">
    <source>
        <dbReference type="Proteomes" id="UP001142175"/>
    </source>
</evidence>
<dbReference type="EMBL" id="JANSUY010000003">
    <property type="protein sequence ID" value="MCR9014615.1"/>
    <property type="molecule type" value="Genomic_DNA"/>
</dbReference>
<organism evidence="3 4">
    <name type="scientific">Aquiflexum gelatinilyticum</name>
    <dbReference type="NCBI Taxonomy" id="2961943"/>
    <lineage>
        <taxon>Bacteria</taxon>
        <taxon>Pseudomonadati</taxon>
        <taxon>Bacteroidota</taxon>
        <taxon>Cytophagia</taxon>
        <taxon>Cytophagales</taxon>
        <taxon>Cyclobacteriaceae</taxon>
        <taxon>Aquiflexum</taxon>
    </lineage>
</organism>
<protein>
    <submittedName>
        <fullName evidence="3">Glycosyltransferase family 4 protein</fullName>
    </submittedName>
</protein>
<keyword evidence="4" id="KW-1185">Reference proteome</keyword>
<evidence type="ECO:0000256" key="1">
    <source>
        <dbReference type="ARBA" id="ARBA00022679"/>
    </source>
</evidence>
<dbReference type="InterPro" id="IPR001296">
    <property type="entry name" value="Glyco_trans_1"/>
</dbReference>
<sequence>MTRKGLKENEKKSGYFWELTNRLIKNAAKSQDYLFTFQTQSNFDGKIGPFPHFIYTDHTHLVNLEYPEYLEENLNVKSWQRKEKDFYKRSQGIFTMSNHVKNSLLNQYQIDPKKVKCVFAGANITQTDIIYPLGRYQRKKILFVGVDWERKGGPELIEAFKLVLKAHPEAQLDIVGCNPKIDVPNVKIWGKLPIKEVKKIYESASIFCMPSKREPFGIVYLEAMAYKLPIVALKIGALPDFVEEGKTGFLVNHREIKIMADRLIQLLDQPTLAKEMGETSYKKVKEQYTWENSVSEIKKFIDSLNIFKQTDYL</sequence>
<name>A0A9X2T1G5_9BACT</name>
<dbReference type="GO" id="GO:0016757">
    <property type="term" value="F:glycosyltransferase activity"/>
    <property type="evidence" value="ECO:0007669"/>
    <property type="project" value="InterPro"/>
</dbReference>
<dbReference type="PANTHER" id="PTHR46401:SF2">
    <property type="entry name" value="GLYCOSYLTRANSFERASE WBBK-RELATED"/>
    <property type="match status" value="1"/>
</dbReference>
<reference evidence="3" key="1">
    <citation type="submission" date="2022-08" db="EMBL/GenBank/DDBJ databases">
        <authorList>
            <person name="Zhang D."/>
        </authorList>
    </citation>
    <scope>NUCLEOTIDE SEQUENCE</scope>
    <source>
        <strain evidence="3">XJ19-11</strain>
    </source>
</reference>
<dbReference type="CDD" id="cd03801">
    <property type="entry name" value="GT4_PimA-like"/>
    <property type="match status" value="1"/>
</dbReference>
<comment type="caution">
    <text evidence="3">The sequence shown here is derived from an EMBL/GenBank/DDBJ whole genome shotgun (WGS) entry which is preliminary data.</text>
</comment>
<dbReference type="Gene3D" id="3.40.50.2000">
    <property type="entry name" value="Glycogen Phosphorylase B"/>
    <property type="match status" value="2"/>
</dbReference>
<proteinExistence type="predicted"/>
<evidence type="ECO:0000259" key="2">
    <source>
        <dbReference type="Pfam" id="PF00534"/>
    </source>
</evidence>
<feature type="domain" description="Glycosyl transferase family 1" evidence="2">
    <location>
        <begin position="137"/>
        <end position="282"/>
    </location>
</feature>
<dbReference type="GO" id="GO:0009103">
    <property type="term" value="P:lipopolysaccharide biosynthetic process"/>
    <property type="evidence" value="ECO:0007669"/>
    <property type="project" value="TreeGrafter"/>
</dbReference>
<dbReference type="PANTHER" id="PTHR46401">
    <property type="entry name" value="GLYCOSYLTRANSFERASE WBBK-RELATED"/>
    <property type="match status" value="1"/>
</dbReference>
<dbReference type="Pfam" id="PF00534">
    <property type="entry name" value="Glycos_transf_1"/>
    <property type="match status" value="1"/>
</dbReference>
<dbReference type="AlphaFoldDB" id="A0A9X2T1G5"/>
<evidence type="ECO:0000313" key="3">
    <source>
        <dbReference type="EMBL" id="MCR9014615.1"/>
    </source>
</evidence>